<keyword evidence="3" id="KW-0134">Cell wall</keyword>
<keyword evidence="7" id="KW-0961">Cell wall biogenesis/degradation</keyword>
<dbReference type="InterPro" id="IPR011050">
    <property type="entry name" value="Pectin_lyase_fold/virulence"/>
</dbReference>
<dbReference type="EMBL" id="JABCRI010000008">
    <property type="protein sequence ID" value="KAF8402418.1"/>
    <property type="molecule type" value="Genomic_DNA"/>
</dbReference>
<dbReference type="Pfam" id="PF00295">
    <property type="entry name" value="Glyco_hydro_28"/>
    <property type="match status" value="2"/>
</dbReference>
<comment type="subcellular location">
    <subcellularLocation>
        <location evidence="1">Secreted</location>
        <location evidence="1">Cell wall</location>
    </subcellularLocation>
</comment>
<evidence type="ECO:0000256" key="4">
    <source>
        <dbReference type="ARBA" id="ARBA00022525"/>
    </source>
</evidence>
<evidence type="ECO:0000313" key="11">
    <source>
        <dbReference type="EMBL" id="KAF8402418.1"/>
    </source>
</evidence>
<dbReference type="GO" id="GO:0071555">
    <property type="term" value="P:cell wall organization"/>
    <property type="evidence" value="ECO:0007669"/>
    <property type="project" value="UniProtKB-KW"/>
</dbReference>
<evidence type="ECO:0000313" key="12">
    <source>
        <dbReference type="Proteomes" id="UP000655225"/>
    </source>
</evidence>
<keyword evidence="12" id="KW-1185">Reference proteome</keyword>
<evidence type="ECO:0000256" key="5">
    <source>
        <dbReference type="ARBA" id="ARBA00022801"/>
    </source>
</evidence>
<dbReference type="Proteomes" id="UP000655225">
    <property type="component" value="Unassembled WGS sequence"/>
</dbReference>
<evidence type="ECO:0000256" key="3">
    <source>
        <dbReference type="ARBA" id="ARBA00022512"/>
    </source>
</evidence>
<feature type="chain" id="PRO_5032777751" description="Polygalacturonase" evidence="10">
    <location>
        <begin position="22"/>
        <end position="434"/>
    </location>
</feature>
<dbReference type="PROSITE" id="PS00502">
    <property type="entry name" value="POLYGALACTURONASE"/>
    <property type="match status" value="1"/>
</dbReference>
<dbReference type="InterPro" id="IPR012334">
    <property type="entry name" value="Pectin_lyas_fold"/>
</dbReference>
<name>A0A835DGD7_TETSI</name>
<dbReference type="SUPFAM" id="SSF51126">
    <property type="entry name" value="Pectin lyase-like"/>
    <property type="match status" value="2"/>
</dbReference>
<dbReference type="PANTHER" id="PTHR31375">
    <property type="match status" value="1"/>
</dbReference>
<evidence type="ECO:0000256" key="7">
    <source>
        <dbReference type="ARBA" id="ARBA00023316"/>
    </source>
</evidence>
<dbReference type="GO" id="GO:0005975">
    <property type="term" value="P:carbohydrate metabolic process"/>
    <property type="evidence" value="ECO:0007669"/>
    <property type="project" value="InterPro"/>
</dbReference>
<gene>
    <name evidence="11" type="ORF">HHK36_013373</name>
</gene>
<dbReference type="GO" id="GO:0004650">
    <property type="term" value="F:polygalacturonase activity"/>
    <property type="evidence" value="ECO:0007669"/>
    <property type="project" value="InterPro"/>
</dbReference>
<evidence type="ECO:0000256" key="9">
    <source>
        <dbReference type="RuleBase" id="RU361169"/>
    </source>
</evidence>
<feature type="signal peptide" evidence="10">
    <location>
        <begin position="1"/>
        <end position="21"/>
    </location>
</feature>
<dbReference type="SMART" id="SM00710">
    <property type="entry name" value="PbH1"/>
    <property type="match status" value="4"/>
</dbReference>
<keyword evidence="5 9" id="KW-0378">Hydrolase</keyword>
<comment type="similarity">
    <text evidence="2 9">Belongs to the glycosyl hydrolase 28 family.</text>
</comment>
<evidence type="ECO:0008006" key="13">
    <source>
        <dbReference type="Google" id="ProtNLM"/>
    </source>
</evidence>
<comment type="caution">
    <text evidence="11">The sequence shown here is derived from an EMBL/GenBank/DDBJ whole genome shotgun (WGS) entry which is preliminary data.</text>
</comment>
<feature type="active site" evidence="8">
    <location>
        <position position="238"/>
    </location>
</feature>
<protein>
    <recommendedName>
        <fullName evidence="13">Polygalacturonase</fullName>
    </recommendedName>
</protein>
<proteinExistence type="inferred from homology"/>
<reference evidence="11 12" key="1">
    <citation type="submission" date="2020-04" db="EMBL/GenBank/DDBJ databases">
        <title>Plant Genome Project.</title>
        <authorList>
            <person name="Zhang R.-G."/>
        </authorList>
    </citation>
    <scope>NUCLEOTIDE SEQUENCE [LARGE SCALE GENOMIC DNA]</scope>
    <source>
        <strain evidence="11">YNK0</strain>
        <tissue evidence="11">Leaf</tissue>
    </source>
</reference>
<dbReference type="AlphaFoldDB" id="A0A835DGD7"/>
<evidence type="ECO:0000256" key="10">
    <source>
        <dbReference type="SAM" id="SignalP"/>
    </source>
</evidence>
<evidence type="ECO:0000256" key="8">
    <source>
        <dbReference type="PROSITE-ProRule" id="PRU10052"/>
    </source>
</evidence>
<keyword evidence="6 9" id="KW-0326">Glycosidase</keyword>
<dbReference type="InterPro" id="IPR000743">
    <property type="entry name" value="Glyco_hydro_28"/>
</dbReference>
<dbReference type="InterPro" id="IPR006626">
    <property type="entry name" value="PbH1"/>
</dbReference>
<dbReference type="OrthoDB" id="187139at2759"/>
<accession>A0A835DGD7</accession>
<sequence>MAMKVLLAVLFLIIFFSLASGGDYNVVDYGAKGDAKTDTTRSFLSAWASACSSVKPARIYVPHGRYLIKQAAEFRGPCKNNATTIRIDGTLVAPSDYRILGSSDTWLLFIKVTGVSVYGGTLDGQGSGLWACKKAGKNCPAGTRSLTFNYAKDIVINGLTSMNSQVSHIVINSCQNVMVQGLKIVAPEGSPNTDGIHIQTSTGVTITGTSMNTGDDCISIGPGATNLWIQRVNCGPGHGISIGSLGKDLVEQGVQNVTVKNAVFTGTQNGLRIKSWARPSKGFVRRVLYEDATMKNVKNPIIIDQNYCPGNEGCPDQLNEFSMPKPVARFGAELILSWAWAGCRLMSLSSATSIKSLDLVQSSGIKISEVTYKNIQGTSETEVAVKFDCSMSNPCRDIKLQDVKLSYHNNSPAQSSCLNADGAATGLMLPSSCL</sequence>
<evidence type="ECO:0000256" key="1">
    <source>
        <dbReference type="ARBA" id="ARBA00004191"/>
    </source>
</evidence>
<keyword evidence="4" id="KW-0964">Secreted</keyword>
<keyword evidence="10" id="KW-0732">Signal</keyword>
<evidence type="ECO:0000256" key="2">
    <source>
        <dbReference type="ARBA" id="ARBA00008834"/>
    </source>
</evidence>
<dbReference type="Gene3D" id="2.160.20.10">
    <property type="entry name" value="Single-stranded right-handed beta-helix, Pectin lyase-like"/>
    <property type="match status" value="1"/>
</dbReference>
<organism evidence="11 12">
    <name type="scientific">Tetracentron sinense</name>
    <name type="common">Spur-leaf</name>
    <dbReference type="NCBI Taxonomy" id="13715"/>
    <lineage>
        <taxon>Eukaryota</taxon>
        <taxon>Viridiplantae</taxon>
        <taxon>Streptophyta</taxon>
        <taxon>Embryophyta</taxon>
        <taxon>Tracheophyta</taxon>
        <taxon>Spermatophyta</taxon>
        <taxon>Magnoliopsida</taxon>
        <taxon>Trochodendrales</taxon>
        <taxon>Trochodendraceae</taxon>
        <taxon>Tetracentron</taxon>
    </lineage>
</organism>
<evidence type="ECO:0000256" key="6">
    <source>
        <dbReference type="ARBA" id="ARBA00023295"/>
    </source>
</evidence>